<dbReference type="GeneID" id="97305112"/>
<evidence type="ECO:0000256" key="2">
    <source>
        <dbReference type="ARBA" id="ARBA00022801"/>
    </source>
</evidence>
<comment type="similarity">
    <text evidence="3">Belongs to the Nudix hydrolase family.</text>
</comment>
<dbReference type="InterPro" id="IPR020476">
    <property type="entry name" value="Nudix_hydrolase"/>
</dbReference>
<dbReference type="InterPro" id="IPR015797">
    <property type="entry name" value="NUDIX_hydrolase-like_dom_sf"/>
</dbReference>
<dbReference type="GO" id="GO:0016787">
    <property type="term" value="F:hydrolase activity"/>
    <property type="evidence" value="ECO:0007669"/>
    <property type="project" value="UniProtKB-KW"/>
</dbReference>
<dbReference type="PRINTS" id="PR00502">
    <property type="entry name" value="NUDIXFAMILY"/>
</dbReference>
<sequence>MRDTVKQRATVVCQLGRRILLVSREGTRWSLPGGKPEAGEDLRETALRELMEETRLQATDMRYLFGFTGIHTCHHVFVATLADGDEPMPSNEITRCTWAKVTEVGALPVSTSTKGIVEVLTMASNGASRLPGDYVQAVDLGAYVSR</sequence>
<protein>
    <submittedName>
        <fullName evidence="5">NUDIX domain-containing protein</fullName>
    </submittedName>
</protein>
<dbReference type="AlphaFoldDB" id="A0A4Y8N2Q7"/>
<dbReference type="InterPro" id="IPR000086">
    <property type="entry name" value="NUDIX_hydrolase_dom"/>
</dbReference>
<dbReference type="Pfam" id="PF00293">
    <property type="entry name" value="NUDIX"/>
    <property type="match status" value="1"/>
</dbReference>
<dbReference type="PANTHER" id="PTHR43046:SF14">
    <property type="entry name" value="MUTT_NUDIX FAMILY PROTEIN"/>
    <property type="match status" value="1"/>
</dbReference>
<gene>
    <name evidence="5" type="ORF">E2553_03185</name>
</gene>
<keyword evidence="2 3" id="KW-0378">Hydrolase</keyword>
<proteinExistence type="inferred from homology"/>
<dbReference type="PROSITE" id="PS00893">
    <property type="entry name" value="NUDIX_BOX"/>
    <property type="match status" value="1"/>
</dbReference>
<comment type="caution">
    <text evidence="5">The sequence shown here is derived from an EMBL/GenBank/DDBJ whole genome shotgun (WGS) entry which is preliminary data.</text>
</comment>
<dbReference type="PANTHER" id="PTHR43046">
    <property type="entry name" value="GDP-MANNOSE MANNOSYL HYDROLASE"/>
    <property type="match status" value="1"/>
</dbReference>
<accession>A0A4Y8N2Q7</accession>
<dbReference type="CDD" id="cd04667">
    <property type="entry name" value="NUDIX_Hydrolase"/>
    <property type="match status" value="1"/>
</dbReference>
<name>A0A4Y8N2Q7_9BURK</name>
<organism evidence="5 6">
    <name type="scientific">Paraburkholderia dipogonis</name>
    <dbReference type="NCBI Taxonomy" id="1211383"/>
    <lineage>
        <taxon>Bacteria</taxon>
        <taxon>Pseudomonadati</taxon>
        <taxon>Pseudomonadota</taxon>
        <taxon>Betaproteobacteria</taxon>
        <taxon>Burkholderiales</taxon>
        <taxon>Burkholderiaceae</taxon>
        <taxon>Paraburkholderia</taxon>
    </lineage>
</organism>
<dbReference type="PROSITE" id="PS51462">
    <property type="entry name" value="NUDIX"/>
    <property type="match status" value="1"/>
</dbReference>
<comment type="cofactor">
    <cofactor evidence="1">
        <name>Mg(2+)</name>
        <dbReference type="ChEBI" id="CHEBI:18420"/>
    </cofactor>
</comment>
<feature type="domain" description="Nudix hydrolase" evidence="4">
    <location>
        <begin position="1"/>
        <end position="121"/>
    </location>
</feature>
<dbReference type="Gene3D" id="3.90.79.10">
    <property type="entry name" value="Nucleoside Triphosphate Pyrophosphohydrolase"/>
    <property type="match status" value="1"/>
</dbReference>
<evidence type="ECO:0000256" key="1">
    <source>
        <dbReference type="ARBA" id="ARBA00001946"/>
    </source>
</evidence>
<dbReference type="EMBL" id="SNVI01000001">
    <property type="protein sequence ID" value="TFE44116.1"/>
    <property type="molecule type" value="Genomic_DNA"/>
</dbReference>
<evidence type="ECO:0000313" key="5">
    <source>
        <dbReference type="EMBL" id="TFE44116.1"/>
    </source>
</evidence>
<evidence type="ECO:0000256" key="3">
    <source>
        <dbReference type="RuleBase" id="RU003476"/>
    </source>
</evidence>
<dbReference type="Proteomes" id="UP000297385">
    <property type="component" value="Unassembled WGS sequence"/>
</dbReference>
<evidence type="ECO:0000313" key="6">
    <source>
        <dbReference type="Proteomes" id="UP000297385"/>
    </source>
</evidence>
<reference evidence="5 6" key="1">
    <citation type="submission" date="2019-03" db="EMBL/GenBank/DDBJ databases">
        <title>Complete Genome Sequence of Paraburkholderia dipogonis ICMP 19430T, a Nitrogen-fixing Symbiont of the South African Invasive Legume Dipogon lignosus in New Zealand.</title>
        <authorList>
            <person name="De Meyer S.E."/>
        </authorList>
    </citation>
    <scope>NUCLEOTIDE SEQUENCE [LARGE SCALE GENOMIC DNA]</scope>
    <source>
        <strain evidence="5 6">ICMP 19430</strain>
    </source>
</reference>
<dbReference type="InterPro" id="IPR020084">
    <property type="entry name" value="NUDIX_hydrolase_CS"/>
</dbReference>
<evidence type="ECO:0000259" key="4">
    <source>
        <dbReference type="PROSITE" id="PS51462"/>
    </source>
</evidence>
<dbReference type="RefSeq" id="WP_134455995.1">
    <property type="nucleotide sequence ID" value="NZ_JBHMFL010000013.1"/>
</dbReference>
<dbReference type="SUPFAM" id="SSF55811">
    <property type="entry name" value="Nudix"/>
    <property type="match status" value="1"/>
</dbReference>